<protein>
    <recommendedName>
        <fullName evidence="1">Pyruvate kinase C-terminal domain-containing protein</fullName>
    </recommendedName>
</protein>
<reference evidence="2" key="2">
    <citation type="submission" date="2006-01" db="EMBL/GenBank/DDBJ databases">
        <authorList>
            <person name="Genoscope"/>
        </authorList>
    </citation>
    <scope>NUCLEOTIDE SEQUENCE</scope>
</reference>
<accession>Q1PV72</accession>
<dbReference type="PIRSF" id="PIRSF016138">
    <property type="entry name" value="UCP016138"/>
    <property type="match status" value="1"/>
</dbReference>
<evidence type="ECO:0000313" key="5">
    <source>
        <dbReference type="Proteomes" id="UP000221734"/>
    </source>
</evidence>
<dbReference type="Proteomes" id="UP000221734">
    <property type="component" value="Chromosome Kuenenia_stuttgartiensis_MBR1"/>
</dbReference>
<dbReference type="InterPro" id="IPR015074">
    <property type="entry name" value="DUF1867"/>
</dbReference>
<dbReference type="InterPro" id="IPR015795">
    <property type="entry name" value="Pyrv_Knase_C"/>
</dbReference>
<dbReference type="KEGG" id="kst:KSMBR1_2081"/>
<feature type="domain" description="Pyruvate kinase C-terminal" evidence="1">
    <location>
        <begin position="31"/>
        <end position="167"/>
    </location>
</feature>
<dbReference type="SUPFAM" id="SSF52935">
    <property type="entry name" value="PK C-terminal domain-like"/>
    <property type="match status" value="1"/>
</dbReference>
<name>Q1PV72_KUEST</name>
<reference evidence="2" key="1">
    <citation type="journal article" date="2006" name="Nature">
        <title>Deciphering the evolution and metabolism of an anammox bacterium from a community genome.</title>
        <authorList>
            <person name="Strous M."/>
            <person name="Pelletier E."/>
            <person name="Mangenot S."/>
            <person name="Rattei T."/>
            <person name="Lehner A."/>
            <person name="Taylor M.W."/>
            <person name="Horn M."/>
            <person name="Daims H."/>
            <person name="Bartol-Mavel D."/>
            <person name="Wincker P."/>
            <person name="Barbe V."/>
            <person name="Fonknechten N."/>
            <person name="Vallenet D."/>
            <person name="Segurens B."/>
            <person name="Schenowitz-Truong C."/>
            <person name="Medigue C."/>
            <person name="Collingro A."/>
            <person name="Snel B."/>
            <person name="Dutilh B.E."/>
            <person name="OpDenCamp H.J.M."/>
            <person name="vanDerDrift C."/>
            <person name="Cirpus I."/>
            <person name="vanDePas-Schoonen K.T."/>
            <person name="Harhangi H.R."/>
            <person name="vanNiftrik L."/>
            <person name="Schmid M."/>
            <person name="Keltjens J."/>
            <person name="vanDeVossenberg J."/>
            <person name="Kartal B."/>
            <person name="Meier H."/>
            <person name="Frishman D."/>
            <person name="Huynen M.A."/>
            <person name="Mewes H."/>
            <person name="Weissenbach J."/>
            <person name="Jetten M.S.M."/>
            <person name="Wagner M."/>
            <person name="LePaslier D."/>
        </authorList>
    </citation>
    <scope>NUCLEOTIDE SEQUENCE</scope>
</reference>
<sequence length="189" mass="20530">MLKKNIFYFEKPGRENTEECIEIAASSVSEGYKHVVVATSVGETGVAMAKKLHGKEVNLVVVTHSAGFQEPNHQELLPENRDQIVALGGKIYTGTILTHSIETAFSQKFNGLYPAMIVAQSLRRLGEGLKVCCEIVMEACDAGLIPEREEVVAVAGTIRGADTVCIIKSAASKRFLDVKVLEILAKPRC</sequence>
<dbReference type="OrthoDB" id="9782984at2"/>
<dbReference type="AlphaFoldDB" id="Q1PV72"/>
<reference evidence="4" key="4">
    <citation type="submission" date="2017-10" db="EMBL/GenBank/DDBJ databases">
        <authorList>
            <person name="Banno H."/>
            <person name="Chua N.-H."/>
        </authorList>
    </citation>
    <scope>NUCLEOTIDE SEQUENCE [LARGE SCALE GENOMIC DNA]</scope>
    <source>
        <strain evidence="4">Kuenenia_mbr1_ru-nijmegen</strain>
    </source>
</reference>
<dbReference type="EMBL" id="CT573073">
    <property type="protein sequence ID" value="CAJ71119.1"/>
    <property type="molecule type" value="Genomic_DNA"/>
</dbReference>
<organism evidence="2">
    <name type="scientific">Kuenenia stuttgartiensis</name>
    <dbReference type="NCBI Taxonomy" id="174633"/>
    <lineage>
        <taxon>Bacteria</taxon>
        <taxon>Pseudomonadati</taxon>
        <taxon>Planctomycetota</taxon>
        <taxon>Candidatus Brocadiia</taxon>
        <taxon>Candidatus Brocadiales</taxon>
        <taxon>Candidatus Brocadiaceae</taxon>
        <taxon>Candidatus Kuenenia</taxon>
    </lineage>
</organism>
<reference evidence="5" key="3">
    <citation type="submission" date="2017-10" db="EMBL/GenBank/DDBJ databases">
        <authorList>
            <person name="Frank J."/>
        </authorList>
    </citation>
    <scope>NUCLEOTIDE SEQUENCE [LARGE SCALE GENOMIC DNA]</scope>
</reference>
<keyword evidence="5" id="KW-1185">Reference proteome</keyword>
<gene>
    <name evidence="3" type="ORF">KsCSTR_00750</name>
    <name evidence="4" type="ORF">KSMBR1_2081</name>
    <name evidence="2" type="ORF">kustc0374</name>
</gene>
<evidence type="ECO:0000313" key="6">
    <source>
        <dbReference type="Proteomes" id="UP000501926"/>
    </source>
</evidence>
<evidence type="ECO:0000313" key="4">
    <source>
        <dbReference type="EMBL" id="SOH04578.1"/>
    </source>
</evidence>
<evidence type="ECO:0000259" key="1">
    <source>
        <dbReference type="Pfam" id="PF02887"/>
    </source>
</evidence>
<reference evidence="3 6" key="5">
    <citation type="submission" date="2020-02" db="EMBL/GenBank/DDBJ databases">
        <title>Newly sequenced genome of strain CSTR1 showed variability in Candidatus Kuenenia stuttgartiensis genomes.</title>
        <authorList>
            <person name="Ding C."/>
            <person name="Adrian L."/>
        </authorList>
    </citation>
    <scope>NUCLEOTIDE SEQUENCE [LARGE SCALE GENOMIC DNA]</scope>
    <source>
        <strain evidence="3 6">CSTR1</strain>
    </source>
</reference>
<dbReference type="Gene3D" id="3.40.1380.20">
    <property type="entry name" value="Pyruvate kinase, C-terminal domain"/>
    <property type="match status" value="1"/>
</dbReference>
<dbReference type="RefSeq" id="WP_099325279.1">
    <property type="nucleotide sequence ID" value="NZ_CP049055.1"/>
</dbReference>
<dbReference type="EMBL" id="LT934425">
    <property type="protein sequence ID" value="SOH04578.1"/>
    <property type="molecule type" value="Genomic_DNA"/>
</dbReference>
<proteinExistence type="predicted"/>
<dbReference type="EMBL" id="CP049055">
    <property type="protein sequence ID" value="QII09454.1"/>
    <property type="molecule type" value="Genomic_DNA"/>
</dbReference>
<dbReference type="InterPro" id="IPR036918">
    <property type="entry name" value="Pyrv_Knase_C_sf"/>
</dbReference>
<dbReference type="Pfam" id="PF02887">
    <property type="entry name" value="PK_C"/>
    <property type="match status" value="1"/>
</dbReference>
<evidence type="ECO:0000313" key="3">
    <source>
        <dbReference type="EMBL" id="QII09454.1"/>
    </source>
</evidence>
<dbReference type="Proteomes" id="UP000501926">
    <property type="component" value="Chromosome"/>
</dbReference>
<evidence type="ECO:0000313" key="2">
    <source>
        <dbReference type="EMBL" id="CAJ71119.1"/>
    </source>
</evidence>